<accession>A0ABW2EJA9</accession>
<dbReference type="EMBL" id="JBHSZV010000027">
    <property type="protein sequence ID" value="MFC7062414.1"/>
    <property type="molecule type" value="Genomic_DNA"/>
</dbReference>
<dbReference type="InterPro" id="IPR050463">
    <property type="entry name" value="Gfo/Idh/MocA_oxidrdct_glycsds"/>
</dbReference>
<feature type="domain" description="Gfo/Idh/MocA-like oxidoreductase N-terminal" evidence="2">
    <location>
        <begin position="1"/>
        <end position="121"/>
    </location>
</feature>
<keyword evidence="5" id="KW-1185">Reference proteome</keyword>
<evidence type="ECO:0000259" key="3">
    <source>
        <dbReference type="Pfam" id="PF22725"/>
    </source>
</evidence>
<dbReference type="Proteomes" id="UP001596410">
    <property type="component" value="Unassembled WGS sequence"/>
</dbReference>
<keyword evidence="1" id="KW-0560">Oxidoreductase</keyword>
<comment type="caution">
    <text evidence="4">The sequence shown here is derived from an EMBL/GenBank/DDBJ whole genome shotgun (WGS) entry which is preliminary data.</text>
</comment>
<dbReference type="Gene3D" id="3.30.360.10">
    <property type="entry name" value="Dihydrodipicolinate Reductase, domain 2"/>
    <property type="match status" value="1"/>
</dbReference>
<sequence>MIGYQFMGKMHSHAYRDMPFFFKTSVKPVLKAISGRKEEAVRQAAEEFGWESYETDWRKMIEREDIDVIDIVTPNHTHAEIAIAAAEAGKHILSEKPLALNVEEAKQMYDAVQRNNVVHMICHNYRFAPAVQYAKKLIEEGRIGKIYHIRANYLQDFIMDPSFPLIWRLKKEVSGSGTLGDIGAHSIDLARFLVGEIGEVSGMMETFIKERPIADLTGGLSATTDLKEYGEVTVDDAVAFLARFDNGAMGTFEATRFAGGNRNKNKFEINGENGSIRWDMENMNNLDVYFTDSPPGLQGFRTINCTEEEHPYAGAYWPPGHIIGYEHTFINLIHSFITGISNNEATAPDFQDGVINQKVMEAVEQSALNKKWMKIQI</sequence>
<evidence type="ECO:0000256" key="1">
    <source>
        <dbReference type="ARBA" id="ARBA00023002"/>
    </source>
</evidence>
<proteinExistence type="predicted"/>
<gene>
    <name evidence="4" type="ORF">ACFQIC_11150</name>
</gene>
<dbReference type="Pfam" id="PF01408">
    <property type="entry name" value="GFO_IDH_MocA"/>
    <property type="match status" value="1"/>
</dbReference>
<protein>
    <submittedName>
        <fullName evidence="4">Gfo/Idh/MocA family protein</fullName>
    </submittedName>
</protein>
<reference evidence="5" key="1">
    <citation type="journal article" date="2019" name="Int. J. Syst. Evol. Microbiol.">
        <title>The Global Catalogue of Microorganisms (GCM) 10K type strain sequencing project: providing services to taxonomists for standard genome sequencing and annotation.</title>
        <authorList>
            <consortium name="The Broad Institute Genomics Platform"/>
            <consortium name="The Broad Institute Genome Sequencing Center for Infectious Disease"/>
            <person name="Wu L."/>
            <person name="Ma J."/>
        </authorList>
    </citation>
    <scope>NUCLEOTIDE SEQUENCE [LARGE SCALE GENOMIC DNA]</scope>
    <source>
        <strain evidence="5">CGMCC 4.1621</strain>
    </source>
</reference>
<dbReference type="PANTHER" id="PTHR43818">
    <property type="entry name" value="BCDNA.GH03377"/>
    <property type="match status" value="1"/>
</dbReference>
<dbReference type="Pfam" id="PF22725">
    <property type="entry name" value="GFO_IDH_MocA_C3"/>
    <property type="match status" value="1"/>
</dbReference>
<dbReference type="PANTHER" id="PTHR43818:SF11">
    <property type="entry name" value="BCDNA.GH03377"/>
    <property type="match status" value="1"/>
</dbReference>
<dbReference type="InterPro" id="IPR036291">
    <property type="entry name" value="NAD(P)-bd_dom_sf"/>
</dbReference>
<dbReference type="RefSeq" id="WP_204709478.1">
    <property type="nucleotide sequence ID" value="NZ_JBHSZV010000027.1"/>
</dbReference>
<dbReference type="SUPFAM" id="SSF55347">
    <property type="entry name" value="Glyceraldehyde-3-phosphate dehydrogenase-like, C-terminal domain"/>
    <property type="match status" value="1"/>
</dbReference>
<dbReference type="SUPFAM" id="SSF51735">
    <property type="entry name" value="NAD(P)-binding Rossmann-fold domains"/>
    <property type="match status" value="1"/>
</dbReference>
<dbReference type="InterPro" id="IPR000683">
    <property type="entry name" value="Gfo/Idh/MocA-like_OxRdtase_N"/>
</dbReference>
<evidence type="ECO:0000313" key="4">
    <source>
        <dbReference type="EMBL" id="MFC7062414.1"/>
    </source>
</evidence>
<evidence type="ECO:0000259" key="2">
    <source>
        <dbReference type="Pfam" id="PF01408"/>
    </source>
</evidence>
<feature type="domain" description="GFO/IDH/MocA-like oxidoreductase" evidence="3">
    <location>
        <begin position="131"/>
        <end position="277"/>
    </location>
</feature>
<organism evidence="4 5">
    <name type="scientific">Halobacillus seohaensis</name>
    <dbReference type="NCBI Taxonomy" id="447421"/>
    <lineage>
        <taxon>Bacteria</taxon>
        <taxon>Bacillati</taxon>
        <taxon>Bacillota</taxon>
        <taxon>Bacilli</taxon>
        <taxon>Bacillales</taxon>
        <taxon>Bacillaceae</taxon>
        <taxon>Halobacillus</taxon>
    </lineage>
</organism>
<name>A0ABW2EJA9_9BACI</name>
<dbReference type="Gene3D" id="3.40.50.720">
    <property type="entry name" value="NAD(P)-binding Rossmann-like Domain"/>
    <property type="match status" value="1"/>
</dbReference>
<dbReference type="InterPro" id="IPR055170">
    <property type="entry name" value="GFO_IDH_MocA-like_dom"/>
</dbReference>
<evidence type="ECO:0000313" key="5">
    <source>
        <dbReference type="Proteomes" id="UP001596410"/>
    </source>
</evidence>